<name>A0ABN9XNP1_9DINO</name>
<dbReference type="EMBL" id="CAUYUJ010020849">
    <property type="protein sequence ID" value="CAK0900895.1"/>
    <property type="molecule type" value="Genomic_DNA"/>
</dbReference>
<evidence type="ECO:0000256" key="1">
    <source>
        <dbReference type="SAM" id="MobiDB-lite"/>
    </source>
</evidence>
<reference evidence="2" key="1">
    <citation type="submission" date="2023-10" db="EMBL/GenBank/DDBJ databases">
        <authorList>
            <person name="Chen Y."/>
            <person name="Shah S."/>
            <person name="Dougan E. K."/>
            <person name="Thang M."/>
            <person name="Chan C."/>
        </authorList>
    </citation>
    <scope>NUCLEOTIDE SEQUENCE [LARGE SCALE GENOMIC DNA]</scope>
</reference>
<keyword evidence="3" id="KW-1185">Reference proteome</keyword>
<dbReference type="Proteomes" id="UP001189429">
    <property type="component" value="Unassembled WGS sequence"/>
</dbReference>
<feature type="compositionally biased region" description="Acidic residues" evidence="1">
    <location>
        <begin position="32"/>
        <end position="45"/>
    </location>
</feature>
<feature type="region of interest" description="Disordered" evidence="1">
    <location>
        <begin position="1"/>
        <end position="103"/>
    </location>
</feature>
<feature type="compositionally biased region" description="Basic and acidic residues" evidence="1">
    <location>
        <begin position="20"/>
        <end position="31"/>
    </location>
</feature>
<proteinExistence type="predicted"/>
<gene>
    <name evidence="2" type="ORF">PCOR1329_LOCUS78039</name>
</gene>
<evidence type="ECO:0000313" key="2">
    <source>
        <dbReference type="EMBL" id="CAK0900895.1"/>
    </source>
</evidence>
<organism evidence="2 3">
    <name type="scientific">Prorocentrum cordatum</name>
    <dbReference type="NCBI Taxonomy" id="2364126"/>
    <lineage>
        <taxon>Eukaryota</taxon>
        <taxon>Sar</taxon>
        <taxon>Alveolata</taxon>
        <taxon>Dinophyceae</taxon>
        <taxon>Prorocentrales</taxon>
        <taxon>Prorocentraceae</taxon>
        <taxon>Prorocentrum</taxon>
    </lineage>
</organism>
<protein>
    <submittedName>
        <fullName evidence="2">Uncharacterized protein</fullName>
    </submittedName>
</protein>
<comment type="caution">
    <text evidence="2">The sequence shown here is derived from an EMBL/GenBank/DDBJ whole genome shotgun (WGS) entry which is preliminary data.</text>
</comment>
<accession>A0ABN9XNP1</accession>
<evidence type="ECO:0000313" key="3">
    <source>
        <dbReference type="Proteomes" id="UP001189429"/>
    </source>
</evidence>
<sequence length="181" mass="19808">MNQKGIAEMEPNTVPARIIQDGHPHRDRGTCMDEEEEEEEEEEEASTAGADVPAALSAAARRPTENLRVGPRAEAQRHQRPNRNASCAECMPRGAGHGEAAAPQEQKRVLIDLACDLEQQHTRAASAARYVGNQGAYVARELMRVACARMPAQPTPSSSVAQLEHQVRMHVTYVLYQSGIC</sequence>